<reference evidence="9 10" key="1">
    <citation type="submission" date="2007-10" db="EMBL/GenBank/DDBJ databases">
        <title>Complete sequence of Caldivirga maquilingensis IC-167.</title>
        <authorList>
            <consortium name="US DOE Joint Genome Institute"/>
            <person name="Copeland A."/>
            <person name="Lucas S."/>
            <person name="Lapidus A."/>
            <person name="Barry K."/>
            <person name="Glavina del Rio T."/>
            <person name="Dalin E."/>
            <person name="Tice H."/>
            <person name="Pitluck S."/>
            <person name="Saunders E."/>
            <person name="Brettin T."/>
            <person name="Bruce D."/>
            <person name="Detter J.C."/>
            <person name="Han C."/>
            <person name="Schmutz J."/>
            <person name="Larimer F."/>
            <person name="Land M."/>
            <person name="Hauser L."/>
            <person name="Kyrpides N."/>
            <person name="Ivanova N."/>
            <person name="Biddle J.F."/>
            <person name="Zhang Z."/>
            <person name="Fitz-Gibbon S.T."/>
            <person name="Lowe T.M."/>
            <person name="Saltikov C."/>
            <person name="House C.H."/>
            <person name="Richardson P."/>
        </authorList>
    </citation>
    <scope>NUCLEOTIDE SEQUENCE [LARGE SCALE GENOMIC DNA]</scope>
    <source>
        <strain evidence="10">ATCC 700844 / DSM 13496 / JCM 10307 / IC-167</strain>
    </source>
</reference>
<gene>
    <name evidence="7" type="primary">top6B</name>
    <name evidence="9" type="ordered locus">Cmaq_1219</name>
</gene>
<feature type="binding site" evidence="7">
    <location>
        <begin position="101"/>
        <end position="102"/>
    </location>
    <ligand>
        <name>ATP</name>
        <dbReference type="ChEBI" id="CHEBI:30616"/>
    </ligand>
</feature>
<comment type="similarity">
    <text evidence="7">Belongs to the TOP6B family.</text>
</comment>
<evidence type="ECO:0000256" key="4">
    <source>
        <dbReference type="ARBA" id="ARBA00023125"/>
    </source>
</evidence>
<proteinExistence type="inferred from homology"/>
<dbReference type="SUPFAM" id="SSF54211">
    <property type="entry name" value="Ribosomal protein S5 domain 2-like"/>
    <property type="match status" value="1"/>
</dbReference>
<evidence type="ECO:0000256" key="3">
    <source>
        <dbReference type="ARBA" id="ARBA00023029"/>
    </source>
</evidence>
<dbReference type="PANTHER" id="PTHR48444">
    <property type="entry name" value="DNA TOPOISOMERASE 6 SUBUNIT B"/>
    <property type="match status" value="1"/>
</dbReference>
<name>A8ME40_CALMQ</name>
<dbReference type="Pfam" id="PF09239">
    <property type="entry name" value="Topo-VIb_trans"/>
    <property type="match status" value="1"/>
</dbReference>
<dbReference type="GO" id="GO:0003677">
    <property type="term" value="F:DNA binding"/>
    <property type="evidence" value="ECO:0007669"/>
    <property type="project" value="UniProtKB-UniRule"/>
</dbReference>
<dbReference type="STRING" id="397948.Cmaq_1219"/>
<keyword evidence="4 7" id="KW-0238">DNA-binding</keyword>
<dbReference type="InterPro" id="IPR005734">
    <property type="entry name" value="TopoVI_B"/>
</dbReference>
<dbReference type="eggNOG" id="arCOG01165">
    <property type="taxonomic scope" value="Archaea"/>
</dbReference>
<dbReference type="CDD" id="cd00823">
    <property type="entry name" value="TopoIIB_Trans"/>
    <property type="match status" value="1"/>
</dbReference>
<comment type="function">
    <text evidence="7">Relaxes both positive and negative superturns and exhibits a strong decatenase activity.</text>
</comment>
<evidence type="ECO:0000256" key="2">
    <source>
        <dbReference type="ARBA" id="ARBA00022840"/>
    </source>
</evidence>
<protein>
    <recommendedName>
        <fullName evidence="7">Type 2 DNA topoisomerase 6 subunit B</fullName>
        <ecNumber evidence="7">5.6.2.2</ecNumber>
    </recommendedName>
    <alternativeName>
        <fullName evidence="7">Type II DNA topoisomerase VI subunit B</fullName>
        <shortName evidence="7">TopoVI-B</shortName>
    </alternativeName>
</protein>
<dbReference type="Gene3D" id="3.30.565.10">
    <property type="entry name" value="Histidine kinase-like ATPase, C-terminal domain"/>
    <property type="match status" value="1"/>
</dbReference>
<feature type="binding site" evidence="7">
    <location>
        <begin position="110"/>
        <end position="117"/>
    </location>
    <ligand>
        <name>ATP</name>
        <dbReference type="ChEBI" id="CHEBI:30616"/>
    </ligand>
</feature>
<evidence type="ECO:0000259" key="8">
    <source>
        <dbReference type="SMART" id="SM00387"/>
    </source>
</evidence>
<feature type="domain" description="Histidine kinase/HSP90-like ATPase" evidence="8">
    <location>
        <begin position="31"/>
        <end position="154"/>
    </location>
</feature>
<accession>A8ME40</accession>
<dbReference type="SUPFAM" id="SSF46946">
    <property type="entry name" value="S13-like H2TH domain"/>
    <property type="match status" value="1"/>
</dbReference>
<dbReference type="SMART" id="SM00387">
    <property type="entry name" value="HATPase_c"/>
    <property type="match status" value="1"/>
</dbReference>
<dbReference type="InterPro" id="IPR014721">
    <property type="entry name" value="Ribsml_uS5_D2-typ_fold_subgr"/>
</dbReference>
<dbReference type="InterPro" id="IPR020568">
    <property type="entry name" value="Ribosomal_Su5_D2-typ_SF"/>
</dbReference>
<dbReference type="InterPro" id="IPR010979">
    <property type="entry name" value="Ribosomal_uS13-like_H2TH"/>
</dbReference>
<keyword evidence="2 7" id="KW-0067">ATP-binding</keyword>
<dbReference type="KEGG" id="cma:Cmaq_1219"/>
<dbReference type="InterPro" id="IPR003594">
    <property type="entry name" value="HATPase_dom"/>
</dbReference>
<dbReference type="GO" id="GO:0006260">
    <property type="term" value="P:DNA replication"/>
    <property type="evidence" value="ECO:0007669"/>
    <property type="project" value="UniProtKB-UniRule"/>
</dbReference>
<evidence type="ECO:0000313" key="9">
    <source>
        <dbReference type="EMBL" id="ABW02046.1"/>
    </source>
</evidence>
<dbReference type="Proteomes" id="UP000001137">
    <property type="component" value="Chromosome"/>
</dbReference>
<sequence length="528" mass="59705">MWCMYMSDVAFESLTPAEWFRRNKEIAGFSSPSRAMYQTVRELIENALDATENHGILPSIKASIRYVDKDKDLYSIYVEDNGIGIPEEEIPNVFGQIFYSSKYKIKQHRGIFGLGAKMVVLYAQSTSGMPVRVTSSMKGSQYIYTYEISIDTVKNKPVIHSHVRVENKYGWHGTAVKVVLEGNWQYAKSRIEEYFTRTAMITPYAEIILIEPNNEVLRFNRITTIMPKPPVEGLPHPSSIDLESLKQLISRNSDIPLIDFLKENFDGIGDETVREFMKTVGIRASKHVKRLSESELRLLAEKMRQFNGWRRPRADWLSPIGEKILANGILHVLKPEAVFVTTRKPSSYSGHPFIVEAAIAWGGSIMPVDKPILYRYANKVPLLQDEGSDVIRHVIDEVDWSQYKVKFPAPLAVVVHVCSTKIPYASAGKEAIADVPEIEKEVRLAVREVARKLKVYLARKEKEQELLTKYAILRLYTDEVSSALSFVSGVDENVIKGKLEELIKRKLGLDIRAGPPAITSEVGNVAVA</sequence>
<evidence type="ECO:0000256" key="5">
    <source>
        <dbReference type="ARBA" id="ARBA00023235"/>
    </source>
</evidence>
<dbReference type="AlphaFoldDB" id="A8ME40"/>
<feature type="binding site" evidence="7">
    <location>
        <position position="429"/>
    </location>
    <ligand>
        <name>ATP</name>
        <dbReference type="ChEBI" id="CHEBI:30616"/>
    </ligand>
</feature>
<dbReference type="GO" id="GO:0006265">
    <property type="term" value="P:DNA topological change"/>
    <property type="evidence" value="ECO:0007669"/>
    <property type="project" value="UniProtKB-UniRule"/>
</dbReference>
<dbReference type="Pfam" id="PF02518">
    <property type="entry name" value="HATPase_c"/>
    <property type="match status" value="1"/>
</dbReference>
<dbReference type="PIRSF" id="PIRSF006553">
    <property type="entry name" value="TopoVI_B"/>
    <property type="match status" value="1"/>
</dbReference>
<dbReference type="InterPro" id="IPR036890">
    <property type="entry name" value="HATPase_C_sf"/>
</dbReference>
<keyword evidence="5 7" id="KW-0413">Isomerase</keyword>
<dbReference type="EC" id="5.6.2.2" evidence="7"/>
<dbReference type="NCBIfam" id="TIGR01052">
    <property type="entry name" value="top6b"/>
    <property type="match status" value="1"/>
</dbReference>
<evidence type="ECO:0000313" key="10">
    <source>
        <dbReference type="Proteomes" id="UP000001137"/>
    </source>
</evidence>
<dbReference type="NCBIfam" id="NF003218">
    <property type="entry name" value="PRK04184.1"/>
    <property type="match status" value="1"/>
</dbReference>
<comment type="catalytic activity">
    <reaction evidence="7">
        <text>ATP-dependent breakage, passage and rejoining of double-stranded DNA.</text>
        <dbReference type="EC" id="5.6.2.2"/>
    </reaction>
</comment>
<feature type="binding site" evidence="7">
    <location>
        <position position="46"/>
    </location>
    <ligand>
        <name>ATP</name>
        <dbReference type="ChEBI" id="CHEBI:30616"/>
    </ligand>
</feature>
<keyword evidence="1 7" id="KW-0547">Nucleotide-binding</keyword>
<keyword evidence="10" id="KW-1185">Reference proteome</keyword>
<evidence type="ECO:0000256" key="7">
    <source>
        <dbReference type="HAMAP-Rule" id="MF_00322"/>
    </source>
</evidence>
<dbReference type="GO" id="GO:0005524">
    <property type="term" value="F:ATP binding"/>
    <property type="evidence" value="ECO:0007669"/>
    <property type="project" value="UniProtKB-UniRule"/>
</dbReference>
<dbReference type="SUPFAM" id="SSF55874">
    <property type="entry name" value="ATPase domain of HSP90 chaperone/DNA topoisomerase II/histidine kinase"/>
    <property type="match status" value="1"/>
</dbReference>
<evidence type="ECO:0000256" key="1">
    <source>
        <dbReference type="ARBA" id="ARBA00022741"/>
    </source>
</evidence>
<dbReference type="InterPro" id="IPR015320">
    <property type="entry name" value="TopoVI_B_transducer"/>
</dbReference>
<organism evidence="9 10">
    <name type="scientific">Caldivirga maquilingensis (strain ATCC 700844 / DSM 13496 / JCM 10307 / IC-167)</name>
    <dbReference type="NCBI Taxonomy" id="397948"/>
    <lineage>
        <taxon>Archaea</taxon>
        <taxon>Thermoproteota</taxon>
        <taxon>Thermoprotei</taxon>
        <taxon>Thermoproteales</taxon>
        <taxon>Thermoproteaceae</taxon>
        <taxon>Caldivirga</taxon>
    </lineage>
</organism>
<feature type="binding site" evidence="7">
    <location>
        <position position="80"/>
    </location>
    <ligand>
        <name>ATP</name>
        <dbReference type="ChEBI" id="CHEBI:30616"/>
    </ligand>
</feature>
<evidence type="ECO:0000256" key="6">
    <source>
        <dbReference type="ARBA" id="ARBA00063696"/>
    </source>
</evidence>
<dbReference type="HAMAP" id="MF_00322">
    <property type="entry name" value="Top6B"/>
    <property type="match status" value="1"/>
</dbReference>
<dbReference type="GO" id="GO:0003918">
    <property type="term" value="F:DNA topoisomerase type II (double strand cut, ATP-hydrolyzing) activity"/>
    <property type="evidence" value="ECO:0007669"/>
    <property type="project" value="UniProtKB-UniRule"/>
</dbReference>
<keyword evidence="3 7" id="KW-0799">Topoisomerase</keyword>
<dbReference type="FunFam" id="3.30.565.10:FF:000062">
    <property type="entry name" value="Type 2 DNA topoisomerase 6 subunit B"/>
    <property type="match status" value="1"/>
</dbReference>
<dbReference type="EMBL" id="CP000852">
    <property type="protein sequence ID" value="ABW02046.1"/>
    <property type="molecule type" value="Genomic_DNA"/>
</dbReference>
<dbReference type="PANTHER" id="PTHR48444:SF1">
    <property type="entry name" value="DNA TOPOISOMERASE 6 SUBUNIT B"/>
    <property type="match status" value="1"/>
</dbReference>
<dbReference type="Gene3D" id="3.30.230.10">
    <property type="match status" value="1"/>
</dbReference>
<dbReference type="Gene3D" id="1.10.8.50">
    <property type="match status" value="1"/>
</dbReference>
<comment type="subunit">
    <text evidence="6 7">Homodimer. Heterotetramer of two Top6A and two Top6B chains.</text>
</comment>
<dbReference type="HOGENOM" id="CLU_006403_0_0_2"/>